<evidence type="ECO:0000313" key="8">
    <source>
        <dbReference type="Proteomes" id="UP001595724"/>
    </source>
</evidence>
<evidence type="ECO:0000256" key="4">
    <source>
        <dbReference type="ARBA" id="ARBA00023316"/>
    </source>
</evidence>
<evidence type="ECO:0000256" key="3">
    <source>
        <dbReference type="ARBA" id="ARBA00022801"/>
    </source>
</evidence>
<evidence type="ECO:0000256" key="1">
    <source>
        <dbReference type="ARBA" id="ARBA00001561"/>
    </source>
</evidence>
<dbReference type="CDD" id="cd06583">
    <property type="entry name" value="PGRP"/>
    <property type="match status" value="1"/>
</dbReference>
<dbReference type="InterPro" id="IPR051206">
    <property type="entry name" value="NAMLAA_amidase_2"/>
</dbReference>
<dbReference type="EC" id="3.5.1.28" evidence="2"/>
<evidence type="ECO:0000256" key="2">
    <source>
        <dbReference type="ARBA" id="ARBA00011901"/>
    </source>
</evidence>
<dbReference type="SUPFAM" id="SSF55846">
    <property type="entry name" value="N-acetylmuramoyl-L-alanine amidase-like"/>
    <property type="match status" value="1"/>
</dbReference>
<dbReference type="InterPro" id="IPR036505">
    <property type="entry name" value="Amidase/PGRP_sf"/>
</dbReference>
<dbReference type="PANTHER" id="PTHR30417">
    <property type="entry name" value="N-ACETYLMURAMOYL-L-ALANINE AMIDASE AMID"/>
    <property type="match status" value="1"/>
</dbReference>
<dbReference type="RefSeq" id="WP_386709862.1">
    <property type="nucleotide sequence ID" value="NZ_JBHRYF010000008.1"/>
</dbReference>
<name>A0ABV7UVF4_9GAMM</name>
<evidence type="ECO:0000313" key="7">
    <source>
        <dbReference type="EMBL" id="MFC3660432.1"/>
    </source>
</evidence>
<dbReference type="GO" id="GO:0008745">
    <property type="term" value="F:N-acetylmuramoyl-L-alanine amidase activity"/>
    <property type="evidence" value="ECO:0007669"/>
    <property type="project" value="UniProtKB-EC"/>
</dbReference>
<feature type="domain" description="N-acetylmuramoyl-L-alanine amidase" evidence="6">
    <location>
        <begin position="29"/>
        <end position="162"/>
    </location>
</feature>
<feature type="chain" id="PRO_5047381314" description="N-acetylmuramoyl-L-alanine amidase" evidence="5">
    <location>
        <begin position="20"/>
        <end position="243"/>
    </location>
</feature>
<sequence>MRISFLLVVSLLLAACSHAPPRNPMAQWVPSPNFGPRQPVLIVIHATEQESVQQSLDTLRTKNSGGPVSSHYLVGDDGDIYQLVADQDRAWHAGPGRWGTITDVNSASIGIELDNNGEEPFSPAQIDSLVRLLGDLCERHGIPRTAIVAHADFAPTRKRDPGFRFPWKQLADAGFGLWPGEPLAEPPPGFDPWQALRMLGYPLEQDDSAGHAAIVRAFHRRFRGDENDVLDAQDARILYALTR</sequence>
<gene>
    <name evidence="7" type="ORF">ACFOM9_10180</name>
</gene>
<keyword evidence="8" id="KW-1185">Reference proteome</keyword>
<dbReference type="PANTHER" id="PTHR30417:SF1">
    <property type="entry name" value="N-ACETYLMURAMOYL-L-ALANINE AMIDASE AMID"/>
    <property type="match status" value="1"/>
</dbReference>
<dbReference type="Pfam" id="PF01510">
    <property type="entry name" value="Amidase_2"/>
    <property type="match status" value="1"/>
</dbReference>
<evidence type="ECO:0000259" key="6">
    <source>
        <dbReference type="SMART" id="SM00644"/>
    </source>
</evidence>
<keyword evidence="5" id="KW-0732">Signal</keyword>
<keyword evidence="3 7" id="KW-0378">Hydrolase</keyword>
<organism evidence="7 8">
    <name type="scientific">Luteimonas notoginsengisoli</name>
    <dbReference type="NCBI Taxonomy" id="1578200"/>
    <lineage>
        <taxon>Bacteria</taxon>
        <taxon>Pseudomonadati</taxon>
        <taxon>Pseudomonadota</taxon>
        <taxon>Gammaproteobacteria</taxon>
        <taxon>Lysobacterales</taxon>
        <taxon>Lysobacteraceae</taxon>
        <taxon>Luteimonas</taxon>
    </lineage>
</organism>
<reference evidence="8" key="1">
    <citation type="journal article" date="2019" name="Int. J. Syst. Evol. Microbiol.">
        <title>The Global Catalogue of Microorganisms (GCM) 10K type strain sequencing project: providing services to taxonomists for standard genome sequencing and annotation.</title>
        <authorList>
            <consortium name="The Broad Institute Genomics Platform"/>
            <consortium name="The Broad Institute Genome Sequencing Center for Infectious Disease"/>
            <person name="Wu L."/>
            <person name="Ma J."/>
        </authorList>
    </citation>
    <scope>NUCLEOTIDE SEQUENCE [LARGE SCALE GENOMIC DNA]</scope>
    <source>
        <strain evidence="8">KCTC 42211</strain>
    </source>
</reference>
<comment type="catalytic activity">
    <reaction evidence="1">
        <text>Hydrolyzes the link between N-acetylmuramoyl residues and L-amino acid residues in certain cell-wall glycopeptides.</text>
        <dbReference type="EC" id="3.5.1.28"/>
    </reaction>
</comment>
<dbReference type="InterPro" id="IPR002502">
    <property type="entry name" value="Amidase_domain"/>
</dbReference>
<dbReference type="PROSITE" id="PS51257">
    <property type="entry name" value="PROKAR_LIPOPROTEIN"/>
    <property type="match status" value="1"/>
</dbReference>
<protein>
    <recommendedName>
        <fullName evidence="2">N-acetylmuramoyl-L-alanine amidase</fullName>
        <ecNumber evidence="2">3.5.1.28</ecNumber>
    </recommendedName>
</protein>
<proteinExistence type="predicted"/>
<dbReference type="Proteomes" id="UP001595724">
    <property type="component" value="Unassembled WGS sequence"/>
</dbReference>
<dbReference type="SMART" id="SM00644">
    <property type="entry name" value="Ami_2"/>
    <property type="match status" value="1"/>
</dbReference>
<dbReference type="EMBL" id="JBHRYF010000008">
    <property type="protein sequence ID" value="MFC3660432.1"/>
    <property type="molecule type" value="Genomic_DNA"/>
</dbReference>
<accession>A0ABV7UVF4</accession>
<comment type="caution">
    <text evidence="7">The sequence shown here is derived from an EMBL/GenBank/DDBJ whole genome shotgun (WGS) entry which is preliminary data.</text>
</comment>
<keyword evidence="4" id="KW-0961">Cell wall biogenesis/degradation</keyword>
<evidence type="ECO:0000256" key="5">
    <source>
        <dbReference type="SAM" id="SignalP"/>
    </source>
</evidence>
<feature type="signal peptide" evidence="5">
    <location>
        <begin position="1"/>
        <end position="19"/>
    </location>
</feature>
<dbReference type="Gene3D" id="3.40.80.10">
    <property type="entry name" value="Peptidoglycan recognition protein-like"/>
    <property type="match status" value="1"/>
</dbReference>